<name>A0A7X4LJI0_9VIBR</name>
<protein>
    <submittedName>
        <fullName evidence="1">Uncharacterized protein</fullName>
    </submittedName>
</protein>
<accession>A0A7X4LJI0</accession>
<dbReference type="AlphaFoldDB" id="A0A7X4LJI0"/>
<gene>
    <name evidence="1" type="ORF">F9817_06860</name>
</gene>
<proteinExistence type="predicted"/>
<keyword evidence="2" id="KW-1185">Reference proteome</keyword>
<dbReference type="EMBL" id="WEKT01000008">
    <property type="protein sequence ID" value="MZI92915.1"/>
    <property type="molecule type" value="Genomic_DNA"/>
</dbReference>
<evidence type="ECO:0000313" key="2">
    <source>
        <dbReference type="Proteomes" id="UP000462621"/>
    </source>
</evidence>
<evidence type="ECO:0000313" key="1">
    <source>
        <dbReference type="EMBL" id="MZI92915.1"/>
    </source>
</evidence>
<reference evidence="1 2" key="1">
    <citation type="submission" date="2019-10" db="EMBL/GenBank/DDBJ databases">
        <title>Vibrio sp. nov. isolated from a shrimp pond.</title>
        <authorList>
            <person name="Gomez-Gil B."/>
            <person name="Enciso-Ibarra J."/>
            <person name="Enciso-Ibarra K."/>
            <person name="Bolan-Mejia C."/>
        </authorList>
    </citation>
    <scope>NUCLEOTIDE SEQUENCE [LARGE SCALE GENOMIC DNA]</scope>
    <source>
        <strain evidence="1 2">CAIM 722</strain>
    </source>
</reference>
<comment type="caution">
    <text evidence="1">The sequence shown here is derived from an EMBL/GenBank/DDBJ whole genome shotgun (WGS) entry which is preliminary data.</text>
</comment>
<dbReference type="Proteomes" id="UP000462621">
    <property type="component" value="Unassembled WGS sequence"/>
</dbReference>
<sequence>MAKRNRSTLKNYFRQGTMPSAEHFSDLIDSCVNQVEEGFIKPPATGLQLKALDQEHILSFYQQNHPNLPIWHVGFAPQETNLQIFSNPKANLAEDSDPFTQTDREPAINLSMTAQGHVGINTATPRQTLDVNGTIAAHGRMGTQLLESPIPADGQWHDITPELEGCHIFEVVAGIGIQHSGRYALAHALAINTCAPNKHWWQWHDKNPINVTQAHFHSAADKIKFRWRQDNHKGTVRPYVLQMCTNTSFGENQTIQYHITRLWNDPFMEHCQLTLKDE</sequence>
<organism evidence="1 2">
    <name type="scientific">Vibrio eleionomae</name>
    <dbReference type="NCBI Taxonomy" id="2653505"/>
    <lineage>
        <taxon>Bacteria</taxon>
        <taxon>Pseudomonadati</taxon>
        <taxon>Pseudomonadota</taxon>
        <taxon>Gammaproteobacteria</taxon>
        <taxon>Vibrionales</taxon>
        <taxon>Vibrionaceae</taxon>
        <taxon>Vibrio</taxon>
    </lineage>
</organism>
<dbReference type="RefSeq" id="WP_161154214.1">
    <property type="nucleotide sequence ID" value="NZ_WEKT01000008.1"/>
</dbReference>